<sequence>MASAKRSYLMILPKDMKPTDKSIALEVLDGQIGESKNLKKMSPVRMISAGGFLAVNVFGNRASTEDIDYILDPEIKNLTKAEEKLSIAIRKVNKDLQLEDQWINDSMAVFAVGDKRKQLFRESVEQNEVVFQGKHLVIYAVKWQWGLTRKLIRLGASLGRKEDIDLSDAVALTRRIVEQEGTALNRDVVESWTDNIYTPIEDQVLDRVAAEYVKKYGTQCFL</sequence>
<proteinExistence type="predicted"/>
<dbReference type="Pfam" id="PF24483">
    <property type="entry name" value="DUF7582"/>
    <property type="match status" value="1"/>
</dbReference>
<organism evidence="2 3">
    <name type="scientific">Aureobasidium pullulans</name>
    <name type="common">Black yeast</name>
    <name type="synonym">Pullularia pullulans</name>
    <dbReference type="NCBI Taxonomy" id="5580"/>
    <lineage>
        <taxon>Eukaryota</taxon>
        <taxon>Fungi</taxon>
        <taxon>Dikarya</taxon>
        <taxon>Ascomycota</taxon>
        <taxon>Pezizomycotina</taxon>
        <taxon>Dothideomycetes</taxon>
        <taxon>Dothideomycetidae</taxon>
        <taxon>Dothideales</taxon>
        <taxon>Saccotheciaceae</taxon>
        <taxon>Aureobasidium</taxon>
    </lineage>
</organism>
<comment type="caution">
    <text evidence="2">The sequence shown here is derived from an EMBL/GenBank/DDBJ whole genome shotgun (WGS) entry which is preliminary data.</text>
</comment>
<feature type="domain" description="DUF7582" evidence="1">
    <location>
        <begin position="76"/>
        <end position="218"/>
    </location>
</feature>
<evidence type="ECO:0000259" key="1">
    <source>
        <dbReference type="Pfam" id="PF24483"/>
    </source>
</evidence>
<gene>
    <name evidence="2" type="ORF">D6D24_07858</name>
</gene>
<name>A0A4S8VFK5_AURPU</name>
<dbReference type="InterPro" id="IPR056004">
    <property type="entry name" value="DUF7582"/>
</dbReference>
<accession>A0A4S8VFK5</accession>
<protein>
    <recommendedName>
        <fullName evidence="1">DUF7582 domain-containing protein</fullName>
    </recommendedName>
</protein>
<dbReference type="AlphaFoldDB" id="A0A4S8VFK5"/>
<dbReference type="EMBL" id="QZAJ01000409">
    <property type="protein sequence ID" value="THW10537.1"/>
    <property type="molecule type" value="Genomic_DNA"/>
</dbReference>
<reference evidence="2 3" key="1">
    <citation type="submission" date="2018-10" db="EMBL/GenBank/DDBJ databases">
        <title>Fifty Aureobasidium pullulans genomes reveal a recombining polyextremotolerant generalist.</title>
        <authorList>
            <person name="Gostincar C."/>
            <person name="Turk M."/>
            <person name="Zajc J."/>
            <person name="Gunde-Cimerman N."/>
        </authorList>
    </citation>
    <scope>NUCLEOTIDE SEQUENCE [LARGE SCALE GENOMIC DNA]</scope>
    <source>
        <strain evidence="2 3">EXF-11318</strain>
    </source>
</reference>
<evidence type="ECO:0000313" key="2">
    <source>
        <dbReference type="EMBL" id="THW10537.1"/>
    </source>
</evidence>
<dbReference type="Proteomes" id="UP000308014">
    <property type="component" value="Unassembled WGS sequence"/>
</dbReference>
<evidence type="ECO:0000313" key="3">
    <source>
        <dbReference type="Proteomes" id="UP000308014"/>
    </source>
</evidence>